<evidence type="ECO:0000313" key="8">
    <source>
        <dbReference type="Proteomes" id="UP000219336"/>
    </source>
</evidence>
<evidence type="ECO:0000256" key="5">
    <source>
        <dbReference type="ARBA" id="ARBA00022898"/>
    </source>
</evidence>
<dbReference type="Proteomes" id="UP000219336">
    <property type="component" value="Unassembled WGS sequence"/>
</dbReference>
<dbReference type="Gene3D" id="3.40.640.10">
    <property type="entry name" value="Type I PLP-dependent aspartate aminotransferase-like (Major domain)"/>
    <property type="match status" value="1"/>
</dbReference>
<organism evidence="7 8">
    <name type="scientific">Vibrio thalassae</name>
    <dbReference type="NCBI Taxonomy" id="1243014"/>
    <lineage>
        <taxon>Bacteria</taxon>
        <taxon>Pseudomonadati</taxon>
        <taxon>Pseudomonadota</taxon>
        <taxon>Gammaproteobacteria</taxon>
        <taxon>Vibrionales</taxon>
        <taxon>Vibrionaceae</taxon>
        <taxon>Vibrio</taxon>
    </lineage>
</organism>
<dbReference type="CDD" id="cd00610">
    <property type="entry name" value="OAT_like"/>
    <property type="match status" value="1"/>
</dbReference>
<dbReference type="GO" id="GO:0034386">
    <property type="term" value="F:4-aminobutyrate:2-oxoglutarate transaminase activity"/>
    <property type="evidence" value="ECO:0007669"/>
    <property type="project" value="UniProtKB-EC"/>
</dbReference>
<dbReference type="InterPro" id="IPR015424">
    <property type="entry name" value="PyrdxlP-dep_Trfase"/>
</dbReference>
<gene>
    <name evidence="7" type="primary">puuE_1</name>
    <name evidence="7" type="ORF">VTH8203_01210</name>
</gene>
<dbReference type="SUPFAM" id="SSF53383">
    <property type="entry name" value="PLP-dependent transferases"/>
    <property type="match status" value="1"/>
</dbReference>
<dbReference type="InterPro" id="IPR005814">
    <property type="entry name" value="Aminotrans_3"/>
</dbReference>
<evidence type="ECO:0000256" key="3">
    <source>
        <dbReference type="ARBA" id="ARBA00022576"/>
    </source>
</evidence>
<sequence length="429" mass="46011">MSNLDWQKRKDAVIAQGMGNLAPVYIERANNATLTDIEGNQYIDFASGIAVTNTGHSHPKIVAAVTEQLQQFSHTCAMVTPYTSFVTLAEKLTQLAPGDFDKKAVFLTTGAEAVENAIKVARAHTKRSGVIAFKGGFHGRTNMCMGLTGKVTPYKAGFGPFPNDIYHAPFPNVLHGVTVEQSLEALNDLLTTDIEPSRVAAIIFEPIQGEGGFYAAPKAWTDAIRVLCDRHGIVLICDEIQTGFARTGAMFASSHTDLVPDISTMAKGIAGGFPISAVVGKAEIMDSAMPGGLGGTYAGSPLACTAALSVLDIIEQEQLCHRAVEIGQQFNDKLNAMRRELPCISEVRQVGAMIAIELDNPRTGEPLAHITKQLVTACVLQGVIILSCGVKSNVIRFLPPLTIENDDIEKGLTTIYKCLTKITNQNLTL</sequence>
<dbReference type="PANTHER" id="PTHR11986">
    <property type="entry name" value="AMINOTRANSFERASE CLASS III"/>
    <property type="match status" value="1"/>
</dbReference>
<accession>A0A240EHZ3</accession>
<keyword evidence="5 6" id="KW-0663">Pyridoxal phosphate</keyword>
<keyword evidence="8" id="KW-1185">Reference proteome</keyword>
<dbReference type="PIRSF" id="PIRSF000521">
    <property type="entry name" value="Transaminase_4ab_Lys_Orn"/>
    <property type="match status" value="1"/>
</dbReference>
<dbReference type="FunFam" id="3.40.640.10:FF:000013">
    <property type="entry name" value="4-aminobutyrate aminotransferase"/>
    <property type="match status" value="1"/>
</dbReference>
<evidence type="ECO:0000313" key="7">
    <source>
        <dbReference type="EMBL" id="SNX47595.1"/>
    </source>
</evidence>
<comment type="cofactor">
    <cofactor evidence="1">
        <name>pyridoxal 5'-phosphate</name>
        <dbReference type="ChEBI" id="CHEBI:597326"/>
    </cofactor>
</comment>
<proteinExistence type="inferred from homology"/>
<evidence type="ECO:0000256" key="2">
    <source>
        <dbReference type="ARBA" id="ARBA00008954"/>
    </source>
</evidence>
<dbReference type="RefSeq" id="WP_096992853.1">
    <property type="nucleotide sequence ID" value="NZ_JBHSII010000001.1"/>
</dbReference>
<name>A0A240EHZ3_9VIBR</name>
<dbReference type="GO" id="GO:0030170">
    <property type="term" value="F:pyridoxal phosphate binding"/>
    <property type="evidence" value="ECO:0007669"/>
    <property type="project" value="InterPro"/>
</dbReference>
<dbReference type="GO" id="GO:0042802">
    <property type="term" value="F:identical protein binding"/>
    <property type="evidence" value="ECO:0007669"/>
    <property type="project" value="TreeGrafter"/>
</dbReference>
<evidence type="ECO:0000256" key="6">
    <source>
        <dbReference type="RuleBase" id="RU003560"/>
    </source>
</evidence>
<protein>
    <submittedName>
        <fullName evidence="7">4-aminobutyrate aminotransferase PuuE</fullName>
        <ecNumber evidence="7">2.6.1.19</ecNumber>
    </submittedName>
</protein>
<dbReference type="PANTHER" id="PTHR11986:SF79">
    <property type="entry name" value="ACETYLORNITHINE AMINOTRANSFERASE, MITOCHONDRIAL"/>
    <property type="match status" value="1"/>
</dbReference>
<dbReference type="InterPro" id="IPR050103">
    <property type="entry name" value="Class-III_PLP-dep_AT"/>
</dbReference>
<dbReference type="EMBL" id="OANU01000010">
    <property type="protein sequence ID" value="SNX47595.1"/>
    <property type="molecule type" value="Genomic_DNA"/>
</dbReference>
<dbReference type="OrthoDB" id="9801052at2"/>
<dbReference type="InterPro" id="IPR004632">
    <property type="entry name" value="4NH2But_aminotransferase_bac"/>
</dbReference>
<keyword evidence="4 7" id="KW-0808">Transferase</keyword>
<dbReference type="InterPro" id="IPR049704">
    <property type="entry name" value="Aminotrans_3_PPA_site"/>
</dbReference>
<evidence type="ECO:0000256" key="4">
    <source>
        <dbReference type="ARBA" id="ARBA00022679"/>
    </source>
</evidence>
<dbReference type="InterPro" id="IPR015421">
    <property type="entry name" value="PyrdxlP-dep_Trfase_major"/>
</dbReference>
<dbReference type="Pfam" id="PF00202">
    <property type="entry name" value="Aminotran_3"/>
    <property type="match status" value="1"/>
</dbReference>
<keyword evidence="3 7" id="KW-0032">Aminotransferase</keyword>
<evidence type="ECO:0000256" key="1">
    <source>
        <dbReference type="ARBA" id="ARBA00001933"/>
    </source>
</evidence>
<dbReference type="Gene3D" id="3.90.1150.10">
    <property type="entry name" value="Aspartate Aminotransferase, domain 1"/>
    <property type="match status" value="1"/>
</dbReference>
<dbReference type="PROSITE" id="PS00600">
    <property type="entry name" value="AA_TRANSFER_CLASS_3"/>
    <property type="match status" value="1"/>
</dbReference>
<reference evidence="8" key="1">
    <citation type="submission" date="2016-06" db="EMBL/GenBank/DDBJ databases">
        <authorList>
            <person name="Rodrigo-Torres L."/>
            <person name="Arahal R.D."/>
            <person name="Lucena T."/>
        </authorList>
    </citation>
    <scope>NUCLEOTIDE SEQUENCE [LARGE SCALE GENOMIC DNA]</scope>
    <source>
        <strain evidence="8">CECT8203</strain>
    </source>
</reference>
<dbReference type="InterPro" id="IPR015422">
    <property type="entry name" value="PyrdxlP-dep_Trfase_small"/>
</dbReference>
<dbReference type="NCBIfam" id="TIGR00700">
    <property type="entry name" value="GABAtrnsam"/>
    <property type="match status" value="1"/>
</dbReference>
<comment type="similarity">
    <text evidence="2 6">Belongs to the class-III pyridoxal-phosphate-dependent aminotransferase family.</text>
</comment>
<dbReference type="EC" id="2.6.1.19" evidence="7"/>
<dbReference type="GO" id="GO:0009448">
    <property type="term" value="P:gamma-aminobutyric acid metabolic process"/>
    <property type="evidence" value="ECO:0007669"/>
    <property type="project" value="InterPro"/>
</dbReference>
<dbReference type="AlphaFoldDB" id="A0A240EHZ3"/>